<dbReference type="SUPFAM" id="SSF103481">
    <property type="entry name" value="Multidrug resistance efflux transporter EmrE"/>
    <property type="match status" value="2"/>
</dbReference>
<dbReference type="AlphaFoldDB" id="A0A160PR08"/>
<dbReference type="Pfam" id="PF00892">
    <property type="entry name" value="EamA"/>
    <property type="match status" value="1"/>
</dbReference>
<feature type="transmembrane region" description="Helical" evidence="2">
    <location>
        <begin position="106"/>
        <end position="126"/>
    </location>
</feature>
<dbReference type="Proteomes" id="UP000218244">
    <property type="component" value="Chromosome"/>
</dbReference>
<reference evidence="4 5" key="1">
    <citation type="submission" date="2016-02" db="EMBL/GenBank/DDBJ databases">
        <title>Corynebacterium glutamicum N24 whole genome sequencing project.</title>
        <authorList>
            <person name="Matsutani M."/>
            <person name="Nangtapong N."/>
            <person name="Yakushi T."/>
            <person name="Matsushita K."/>
        </authorList>
    </citation>
    <scope>NUCLEOTIDE SEQUENCE [LARGE SCALE GENOMIC DNA]</scope>
    <source>
        <strain evidence="4 5">N24</strain>
    </source>
</reference>
<feature type="transmembrane region" description="Helical" evidence="2">
    <location>
        <begin position="221"/>
        <end position="239"/>
    </location>
</feature>
<evidence type="ECO:0000313" key="5">
    <source>
        <dbReference type="Proteomes" id="UP000218244"/>
    </source>
</evidence>
<dbReference type="EMBL" id="AP017369">
    <property type="protein sequence ID" value="BAU96479.1"/>
    <property type="molecule type" value="Genomic_DNA"/>
</dbReference>
<keyword evidence="2" id="KW-0472">Membrane</keyword>
<feature type="transmembrane region" description="Helical" evidence="2">
    <location>
        <begin position="275"/>
        <end position="292"/>
    </location>
</feature>
<comment type="similarity">
    <text evidence="1">Belongs to the EamA transporter family.</text>
</comment>
<dbReference type="PANTHER" id="PTHR22911:SF37">
    <property type="entry name" value="THREONINE_HOMOSERINE EXPORTER RHTA"/>
    <property type="match status" value="1"/>
</dbReference>
<organism evidence="4 5">
    <name type="scientific">Corynebacterium suranareeae</name>
    <dbReference type="NCBI Taxonomy" id="2506452"/>
    <lineage>
        <taxon>Bacteria</taxon>
        <taxon>Bacillati</taxon>
        <taxon>Actinomycetota</taxon>
        <taxon>Actinomycetes</taxon>
        <taxon>Mycobacteriales</taxon>
        <taxon>Corynebacteriaceae</taxon>
        <taxon>Corynebacterium</taxon>
    </lineage>
</organism>
<protein>
    <submittedName>
        <fullName evidence="4">DMT family permease</fullName>
    </submittedName>
</protein>
<dbReference type="GO" id="GO:0015565">
    <property type="term" value="F:threonine efflux transmembrane transporter activity"/>
    <property type="evidence" value="ECO:0007669"/>
    <property type="project" value="TreeGrafter"/>
</dbReference>
<dbReference type="PANTHER" id="PTHR22911">
    <property type="entry name" value="ACYL-MALONYL CONDENSING ENZYME-RELATED"/>
    <property type="match status" value="1"/>
</dbReference>
<keyword evidence="2" id="KW-1133">Transmembrane helix</keyword>
<keyword evidence="2" id="KW-0812">Transmembrane</keyword>
<feature type="transmembrane region" description="Helical" evidence="2">
    <location>
        <begin position="187"/>
        <end position="209"/>
    </location>
</feature>
<feature type="transmembrane region" description="Helical" evidence="2">
    <location>
        <begin position="133"/>
        <end position="151"/>
    </location>
</feature>
<dbReference type="InterPro" id="IPR037185">
    <property type="entry name" value="EmrE-like"/>
</dbReference>
<feature type="transmembrane region" description="Helical" evidence="2">
    <location>
        <begin position="82"/>
        <end position="100"/>
    </location>
</feature>
<feature type="transmembrane region" description="Helical" evidence="2">
    <location>
        <begin position="52"/>
        <end position="70"/>
    </location>
</feature>
<dbReference type="KEGG" id="csur:N24_2217"/>
<feature type="transmembrane region" description="Helical" evidence="2">
    <location>
        <begin position="157"/>
        <end position="175"/>
    </location>
</feature>
<name>A0A160PR08_9CORY</name>
<keyword evidence="5" id="KW-1185">Reference proteome</keyword>
<dbReference type="InterPro" id="IPR000620">
    <property type="entry name" value="EamA_dom"/>
</dbReference>
<evidence type="ECO:0000259" key="3">
    <source>
        <dbReference type="Pfam" id="PF00892"/>
    </source>
</evidence>
<feature type="transmembrane region" description="Helical" evidence="2">
    <location>
        <begin position="22"/>
        <end position="46"/>
    </location>
</feature>
<accession>A0A160PR08</accession>
<dbReference type="GO" id="GO:0005886">
    <property type="term" value="C:plasma membrane"/>
    <property type="evidence" value="ECO:0007669"/>
    <property type="project" value="TreeGrafter"/>
</dbReference>
<proteinExistence type="inferred from homology"/>
<evidence type="ECO:0000313" key="4">
    <source>
        <dbReference type="EMBL" id="BAU96479.1"/>
    </source>
</evidence>
<evidence type="ECO:0000256" key="1">
    <source>
        <dbReference type="ARBA" id="ARBA00007362"/>
    </source>
</evidence>
<feature type="transmembrane region" description="Helical" evidence="2">
    <location>
        <begin position="251"/>
        <end position="269"/>
    </location>
</feature>
<sequence length="296" mass="30790">MNDDAVARGQENLRGPKRRNPVLAPILMVVNGVSLYAGAALAVGLFESFPPALVAWMRVAAAAAILLVLYRPAVRSFIGQTGFYAAVYGVSTLAMNITFYEAIARIPMGTAVAIEFLGPIAVAALGSKTVRDWAALLLAGIGVLVISGAQWSDNSIGVMFALAAALLWAMYIIAGNRIAGDASSSKTGMAVGFTWAAVLSLPLAIWWWPGLGATELSLIEVIGLALGLGVLSAVIPYGLDQIVLRMAGRSYFALLLAILPISATLMGALALGQMLSVAELVGIVLVVIAVALRRPS</sequence>
<evidence type="ECO:0000256" key="2">
    <source>
        <dbReference type="SAM" id="Phobius"/>
    </source>
</evidence>
<feature type="domain" description="EamA" evidence="3">
    <location>
        <begin position="156"/>
        <end position="292"/>
    </location>
</feature>
<gene>
    <name evidence="4" type="ORF">N24_2217</name>
</gene>